<protein>
    <submittedName>
        <fullName evidence="1">Uncharacterized protein</fullName>
    </submittedName>
</protein>
<dbReference type="EMBL" id="ACIS01000005">
    <property type="protein sequence ID" value="EEG08567.1"/>
    <property type="molecule type" value="Genomic_DNA"/>
</dbReference>
<proteinExistence type="predicted"/>
<name>B9Z3Z0_9NEIS</name>
<comment type="caution">
    <text evidence="1">The sequence shown here is derived from an EMBL/GenBank/DDBJ whole genome shotgun (WGS) entry which is preliminary data.</text>
</comment>
<gene>
    <name evidence="1" type="ORF">FuraDRAFT_2075</name>
</gene>
<organism evidence="1 2">
    <name type="scientific">Pseudogulbenkiania ferrooxidans 2002</name>
    <dbReference type="NCBI Taxonomy" id="279714"/>
    <lineage>
        <taxon>Bacteria</taxon>
        <taxon>Pseudomonadati</taxon>
        <taxon>Pseudomonadota</taxon>
        <taxon>Betaproteobacteria</taxon>
        <taxon>Neisseriales</taxon>
        <taxon>Chromobacteriaceae</taxon>
        <taxon>Pseudogulbenkiania</taxon>
    </lineage>
</organism>
<evidence type="ECO:0000313" key="1">
    <source>
        <dbReference type="EMBL" id="EEG08567.1"/>
    </source>
</evidence>
<sequence length="76" mass="8119">MGKTKIYSLIKGENFPRTYHHPSLGKSTRGLASANQALIGAVASGAEWKDNDKQRAASLSPPIRIVSKDVSNVVAI</sequence>
<dbReference type="RefSeq" id="WP_008954095.1">
    <property type="nucleotide sequence ID" value="NZ_ACIS01000005.1"/>
</dbReference>
<evidence type="ECO:0000313" key="2">
    <source>
        <dbReference type="Proteomes" id="UP000003165"/>
    </source>
</evidence>
<accession>B9Z3Z0</accession>
<reference evidence="1 2" key="1">
    <citation type="submission" date="2009-02" db="EMBL/GenBank/DDBJ databases">
        <title>Sequencing of the draft genome and assembly of Lutiella nitroferrum 2002.</title>
        <authorList>
            <consortium name="US DOE Joint Genome Institute (JGI-PGF)"/>
            <person name="Lucas S."/>
            <person name="Copeland A."/>
            <person name="Lapidus A."/>
            <person name="Glavina del Rio T."/>
            <person name="Tice H."/>
            <person name="Bruce D."/>
            <person name="Goodwin L."/>
            <person name="Pitluck S."/>
            <person name="Larimer F."/>
            <person name="Land M.L."/>
            <person name="Hauser L."/>
            <person name="Coates J.D."/>
        </authorList>
    </citation>
    <scope>NUCLEOTIDE SEQUENCE [LARGE SCALE GENOMIC DNA]</scope>
    <source>
        <strain evidence="1 2">2002</strain>
    </source>
</reference>
<keyword evidence="2" id="KW-1185">Reference proteome</keyword>
<dbReference type="Proteomes" id="UP000003165">
    <property type="component" value="Unassembled WGS sequence"/>
</dbReference>
<dbReference type="AlphaFoldDB" id="B9Z3Z0"/>